<dbReference type="InParanoid" id="A0A0C3A8D3"/>
<evidence type="ECO:0008006" key="4">
    <source>
        <dbReference type="Google" id="ProtNLM"/>
    </source>
</evidence>
<dbReference type="Gene3D" id="1.10.287.920">
    <property type="entry name" value="Pheromone alpha factor receptor"/>
    <property type="match status" value="1"/>
</dbReference>
<feature type="transmembrane region" description="Helical" evidence="1">
    <location>
        <begin position="20"/>
        <end position="42"/>
    </location>
</feature>
<protein>
    <recommendedName>
        <fullName evidence="4">G-protein coupled receptors family 1 profile domain-containing protein</fullName>
    </recommendedName>
</protein>
<gene>
    <name evidence="2" type="ORF">SCLCIDRAFT_495497</name>
</gene>
<dbReference type="HOGENOM" id="CLU_099534_1_0_1"/>
<keyword evidence="1" id="KW-0472">Membrane</keyword>
<organism evidence="2 3">
    <name type="scientific">Scleroderma citrinum Foug A</name>
    <dbReference type="NCBI Taxonomy" id="1036808"/>
    <lineage>
        <taxon>Eukaryota</taxon>
        <taxon>Fungi</taxon>
        <taxon>Dikarya</taxon>
        <taxon>Basidiomycota</taxon>
        <taxon>Agaricomycotina</taxon>
        <taxon>Agaricomycetes</taxon>
        <taxon>Agaricomycetidae</taxon>
        <taxon>Boletales</taxon>
        <taxon>Sclerodermatineae</taxon>
        <taxon>Sclerodermataceae</taxon>
        <taxon>Scleroderma</taxon>
    </lineage>
</organism>
<evidence type="ECO:0000256" key="1">
    <source>
        <dbReference type="SAM" id="Phobius"/>
    </source>
</evidence>
<feature type="transmembrane region" description="Helical" evidence="1">
    <location>
        <begin position="54"/>
        <end position="74"/>
    </location>
</feature>
<reference evidence="3" key="2">
    <citation type="submission" date="2015-01" db="EMBL/GenBank/DDBJ databases">
        <title>Evolutionary Origins and Diversification of the Mycorrhizal Mutualists.</title>
        <authorList>
            <consortium name="DOE Joint Genome Institute"/>
            <consortium name="Mycorrhizal Genomics Consortium"/>
            <person name="Kohler A."/>
            <person name="Kuo A."/>
            <person name="Nagy L.G."/>
            <person name="Floudas D."/>
            <person name="Copeland A."/>
            <person name="Barry K.W."/>
            <person name="Cichocki N."/>
            <person name="Veneault-Fourrey C."/>
            <person name="LaButti K."/>
            <person name="Lindquist E.A."/>
            <person name="Lipzen A."/>
            <person name="Lundell T."/>
            <person name="Morin E."/>
            <person name="Murat C."/>
            <person name="Riley R."/>
            <person name="Ohm R."/>
            <person name="Sun H."/>
            <person name="Tunlid A."/>
            <person name="Henrissat B."/>
            <person name="Grigoriev I.V."/>
            <person name="Hibbett D.S."/>
            <person name="Martin F."/>
        </authorList>
    </citation>
    <scope>NUCLEOTIDE SEQUENCE [LARGE SCALE GENOMIC DNA]</scope>
    <source>
        <strain evidence="3">Foug A</strain>
    </source>
</reference>
<sequence>MSSTLLPSISSLLSLINEGLTFLIISSCMGSVLFTMLLALFFFSTLELRRQPIFILNVIAIALGITYSSFWIYIEVHSFQTGVVFNPRIVITTTLINGLIPLFVDCILLLRLMALFPRHTTPPFTWFLVLCIPVIIKVLRCANITFFVVSEIKRINSLPKNSFVDLASALFNMAPSVKIEWIIQVFDDLYVFCLGNQSAPVSLSKIFFGSLSLAPV</sequence>
<feature type="transmembrane region" description="Helical" evidence="1">
    <location>
        <begin position="89"/>
        <end position="112"/>
    </location>
</feature>
<dbReference type="OrthoDB" id="2548432at2759"/>
<evidence type="ECO:0000313" key="3">
    <source>
        <dbReference type="Proteomes" id="UP000053989"/>
    </source>
</evidence>
<feature type="transmembrane region" description="Helical" evidence="1">
    <location>
        <begin position="124"/>
        <end position="149"/>
    </location>
</feature>
<dbReference type="Proteomes" id="UP000053989">
    <property type="component" value="Unassembled WGS sequence"/>
</dbReference>
<keyword evidence="1" id="KW-1133">Transmembrane helix</keyword>
<dbReference type="AlphaFoldDB" id="A0A0C3A8D3"/>
<proteinExistence type="predicted"/>
<reference evidence="2 3" key="1">
    <citation type="submission" date="2014-04" db="EMBL/GenBank/DDBJ databases">
        <authorList>
            <consortium name="DOE Joint Genome Institute"/>
            <person name="Kuo A."/>
            <person name="Kohler A."/>
            <person name="Nagy L.G."/>
            <person name="Floudas D."/>
            <person name="Copeland A."/>
            <person name="Barry K.W."/>
            <person name="Cichocki N."/>
            <person name="Veneault-Fourrey C."/>
            <person name="LaButti K."/>
            <person name="Lindquist E.A."/>
            <person name="Lipzen A."/>
            <person name="Lundell T."/>
            <person name="Morin E."/>
            <person name="Murat C."/>
            <person name="Sun H."/>
            <person name="Tunlid A."/>
            <person name="Henrissat B."/>
            <person name="Grigoriev I.V."/>
            <person name="Hibbett D.S."/>
            <person name="Martin F."/>
            <person name="Nordberg H.P."/>
            <person name="Cantor M.N."/>
            <person name="Hua S.X."/>
        </authorList>
    </citation>
    <scope>NUCLEOTIDE SEQUENCE [LARGE SCALE GENOMIC DNA]</scope>
    <source>
        <strain evidence="2 3">Foug A</strain>
    </source>
</reference>
<keyword evidence="3" id="KW-1185">Reference proteome</keyword>
<name>A0A0C3A8D3_9AGAM</name>
<dbReference type="InterPro" id="IPR027458">
    <property type="entry name" value="STE2_TM1-TM2_sf"/>
</dbReference>
<dbReference type="EMBL" id="KN822005">
    <property type="protein sequence ID" value="KIM69978.1"/>
    <property type="molecule type" value="Genomic_DNA"/>
</dbReference>
<accession>A0A0C3A8D3</accession>
<keyword evidence="1" id="KW-0812">Transmembrane</keyword>
<evidence type="ECO:0000313" key="2">
    <source>
        <dbReference type="EMBL" id="KIM69978.1"/>
    </source>
</evidence>